<dbReference type="EMBL" id="KU963390">
    <property type="protein sequence ID" value="ANI75666.1"/>
    <property type="molecule type" value="Genomic_DNA"/>
</dbReference>
<dbReference type="AlphaFoldDB" id="A0A191T940"/>
<organism evidence="1">
    <name type="scientific">Escherichia coli</name>
    <dbReference type="NCBI Taxonomy" id="562"/>
    <lineage>
        <taxon>Bacteria</taxon>
        <taxon>Pseudomonadati</taxon>
        <taxon>Pseudomonadota</taxon>
        <taxon>Gammaproteobacteria</taxon>
        <taxon>Enterobacterales</taxon>
        <taxon>Enterobacteriaceae</taxon>
        <taxon>Escherichia</taxon>
    </lineage>
</organism>
<proteinExistence type="predicted"/>
<keyword evidence="1" id="KW-0614">Plasmid</keyword>
<sequence>MVAKKSRPVGVGIVIPKVLVYGKSIISYDPHAETSEEKEEKSFIDSFNTENKKPRCLDFD</sequence>
<evidence type="ECO:0000313" key="1">
    <source>
        <dbReference type="EMBL" id="ANI75610.1"/>
    </source>
</evidence>
<name>A0A191T940_ECOLX</name>
<geneLocation type="plasmid" evidence="1">
    <name>ECO37P2</name>
</geneLocation>
<accession>A0A191T940</accession>
<dbReference type="RefSeq" id="WP_080213628.1">
    <property type="nucleotide sequence ID" value="NZ_BGLY01000038.1"/>
</dbReference>
<dbReference type="EMBL" id="KU963390">
    <property type="protein sequence ID" value="ANI75610.1"/>
    <property type="molecule type" value="Genomic_DNA"/>
</dbReference>
<reference evidence="1" key="1">
    <citation type="submission" date="2016-03" db="EMBL/GenBank/DDBJ databases">
        <title>Resistome analysis of KPC-2-producing Escherichia coli ST224 strain isolated in Brazil using whole genome sequencing.</title>
        <authorList>
            <person name="Rossi I.G."/>
            <person name="Araujo B.F."/>
            <person name="Cerdeira L.T."/>
            <person name="Campos P.A."/>
            <person name="Royer S."/>
            <person name="Ferreira M.L."/>
            <person name="Batistao D.W.F."/>
            <person name="Souza T.A."/>
            <person name="Vancan S.I.S."/>
            <person name="Lincopan N."/>
            <person name="Gontijo-Filho P.P."/>
            <person name="Ribas R.M."/>
        </authorList>
    </citation>
    <scope>NUCLEOTIDE SEQUENCE</scope>
    <source>
        <strain evidence="1">ECO37</strain>
        <plasmid evidence="1">ECO37P2</plasmid>
    </source>
</reference>
<protein>
    <submittedName>
        <fullName evidence="1">Uncharacterized protein</fullName>
    </submittedName>
</protein>